<dbReference type="OrthoDB" id="3070904at2759"/>
<feature type="compositionally biased region" description="Acidic residues" evidence="1">
    <location>
        <begin position="167"/>
        <end position="179"/>
    </location>
</feature>
<protein>
    <submittedName>
        <fullName evidence="2">Uncharacterized protein</fullName>
    </submittedName>
</protein>
<feature type="compositionally biased region" description="Polar residues" evidence="1">
    <location>
        <begin position="1"/>
        <end position="10"/>
    </location>
</feature>
<feature type="region of interest" description="Disordered" evidence="1">
    <location>
        <begin position="1"/>
        <end position="81"/>
    </location>
</feature>
<sequence>MHCNTRSTDPAFNLAPPAAEQPAFSSHKRAMSTTDTSPNKQAKKAKPALNVELTEGVVGGKGGKSQGAKGKGKGKAIRKTSAMKDAEVAAAEAQGDPDHLTHVEQVLANSGAKIILPTEIKNKKKEKEFEQIEEENEDDLEVNDSGDDTPEEEDTIVATSRKSSSIQEDEGSDDEDIPEEKDTAVATPSIQKSGDNDDKDTLEEDDVVMTTSRKLDSISRKKSMDKSYTSKDAEDEDINMTSPTQKEILQGASQAKDGIVHGKAMGNTLNMADYSDYQDIEDVDQVLVSELGKVKLYMSSEDLQTVEVDKMKPLMGGEVPLLPTIKPILELLGGRYKPIKAPDQCLYVLDNEGLWIVKGDYDNALKENTPIKWKKTENGFSLTILVSTFNHILQLGSSSLDSSALPALSVSNKPPLNNKDLPKISQEHFLELLDIDSALIMRKSPDKAIKGYADAKTICYGWPTQFQHLTETDIVNMFMSKSSWHIGYKHFTKATGFAIMYDWLEDNDNALGDTAVWGYEKAIYLLQDYNTWIVEAERIERGDTTAVESLATTSTTAIKSHKKKKQTKLGYHYALWPGYSVFSITL</sequence>
<dbReference type="Proteomes" id="UP000308652">
    <property type="component" value="Unassembled WGS sequence"/>
</dbReference>
<gene>
    <name evidence="2" type="ORF">BDQ12DRAFT_710415</name>
</gene>
<feature type="compositionally biased region" description="Polar residues" evidence="1">
    <location>
        <begin position="157"/>
        <end position="166"/>
    </location>
</feature>
<accession>A0A5C3MBH4</accession>
<name>A0A5C3MBH4_9AGAR</name>
<dbReference type="EMBL" id="ML213593">
    <property type="protein sequence ID" value="TFK42113.1"/>
    <property type="molecule type" value="Genomic_DNA"/>
</dbReference>
<organism evidence="2 3">
    <name type="scientific">Crucibulum laeve</name>
    <dbReference type="NCBI Taxonomy" id="68775"/>
    <lineage>
        <taxon>Eukaryota</taxon>
        <taxon>Fungi</taxon>
        <taxon>Dikarya</taxon>
        <taxon>Basidiomycota</taxon>
        <taxon>Agaricomycotina</taxon>
        <taxon>Agaricomycetes</taxon>
        <taxon>Agaricomycetidae</taxon>
        <taxon>Agaricales</taxon>
        <taxon>Agaricineae</taxon>
        <taxon>Nidulariaceae</taxon>
        <taxon>Crucibulum</taxon>
    </lineage>
</organism>
<dbReference type="AlphaFoldDB" id="A0A5C3MBH4"/>
<evidence type="ECO:0000313" key="2">
    <source>
        <dbReference type="EMBL" id="TFK42113.1"/>
    </source>
</evidence>
<feature type="compositionally biased region" description="Polar residues" evidence="1">
    <location>
        <begin position="31"/>
        <end position="40"/>
    </location>
</feature>
<evidence type="ECO:0000313" key="3">
    <source>
        <dbReference type="Proteomes" id="UP000308652"/>
    </source>
</evidence>
<feature type="region of interest" description="Disordered" evidence="1">
    <location>
        <begin position="113"/>
        <end position="240"/>
    </location>
</feature>
<proteinExistence type="predicted"/>
<evidence type="ECO:0000256" key="1">
    <source>
        <dbReference type="SAM" id="MobiDB-lite"/>
    </source>
</evidence>
<feature type="compositionally biased region" description="Basic and acidic residues" evidence="1">
    <location>
        <begin position="213"/>
        <end position="232"/>
    </location>
</feature>
<keyword evidence="3" id="KW-1185">Reference proteome</keyword>
<feature type="compositionally biased region" description="Acidic residues" evidence="1">
    <location>
        <begin position="197"/>
        <end position="207"/>
    </location>
</feature>
<feature type="compositionally biased region" description="Acidic residues" evidence="1">
    <location>
        <begin position="131"/>
        <end position="155"/>
    </location>
</feature>
<reference evidence="2 3" key="1">
    <citation type="journal article" date="2019" name="Nat. Ecol. Evol.">
        <title>Megaphylogeny resolves global patterns of mushroom evolution.</title>
        <authorList>
            <person name="Varga T."/>
            <person name="Krizsan K."/>
            <person name="Foldi C."/>
            <person name="Dima B."/>
            <person name="Sanchez-Garcia M."/>
            <person name="Sanchez-Ramirez S."/>
            <person name="Szollosi G.J."/>
            <person name="Szarkandi J.G."/>
            <person name="Papp V."/>
            <person name="Albert L."/>
            <person name="Andreopoulos W."/>
            <person name="Angelini C."/>
            <person name="Antonin V."/>
            <person name="Barry K.W."/>
            <person name="Bougher N.L."/>
            <person name="Buchanan P."/>
            <person name="Buyck B."/>
            <person name="Bense V."/>
            <person name="Catcheside P."/>
            <person name="Chovatia M."/>
            <person name="Cooper J."/>
            <person name="Damon W."/>
            <person name="Desjardin D."/>
            <person name="Finy P."/>
            <person name="Geml J."/>
            <person name="Haridas S."/>
            <person name="Hughes K."/>
            <person name="Justo A."/>
            <person name="Karasinski D."/>
            <person name="Kautmanova I."/>
            <person name="Kiss B."/>
            <person name="Kocsube S."/>
            <person name="Kotiranta H."/>
            <person name="LaButti K.M."/>
            <person name="Lechner B.E."/>
            <person name="Liimatainen K."/>
            <person name="Lipzen A."/>
            <person name="Lukacs Z."/>
            <person name="Mihaltcheva S."/>
            <person name="Morgado L.N."/>
            <person name="Niskanen T."/>
            <person name="Noordeloos M.E."/>
            <person name="Ohm R.A."/>
            <person name="Ortiz-Santana B."/>
            <person name="Ovrebo C."/>
            <person name="Racz N."/>
            <person name="Riley R."/>
            <person name="Savchenko A."/>
            <person name="Shiryaev A."/>
            <person name="Soop K."/>
            <person name="Spirin V."/>
            <person name="Szebenyi C."/>
            <person name="Tomsovsky M."/>
            <person name="Tulloss R.E."/>
            <person name="Uehling J."/>
            <person name="Grigoriev I.V."/>
            <person name="Vagvolgyi C."/>
            <person name="Papp T."/>
            <person name="Martin F.M."/>
            <person name="Miettinen O."/>
            <person name="Hibbett D.S."/>
            <person name="Nagy L.G."/>
        </authorList>
    </citation>
    <scope>NUCLEOTIDE SEQUENCE [LARGE SCALE GENOMIC DNA]</scope>
    <source>
        <strain evidence="2 3">CBS 166.37</strain>
    </source>
</reference>